<evidence type="ECO:0000259" key="2">
    <source>
        <dbReference type="PROSITE" id="PS50405"/>
    </source>
</evidence>
<sequence>MLTLYLNATSPYARLVRICALEKQILLNVAMVDPWGSPDTLLQVNPAAKVPVLITDAGVALSETLLILQYLDIHSPCAPIMDDDEQVMQWLGLGQALMDSVFQTVIANKYNELNGGELAQRRHRAIERILTQLESEYLLLIRGTLTVAHYSIAVGLAYLDFRLSELNWQTAYPQLASWYADIVQRPSFQQTQFS</sequence>
<dbReference type="RefSeq" id="WP_187025596.1">
    <property type="nucleotide sequence ID" value="NZ_JACRUP010000002.1"/>
</dbReference>
<dbReference type="Gene3D" id="1.20.1050.10">
    <property type="match status" value="1"/>
</dbReference>
<name>A0A9X0R878_VIBME</name>
<dbReference type="Gene3D" id="3.40.30.10">
    <property type="entry name" value="Glutaredoxin"/>
    <property type="match status" value="1"/>
</dbReference>
<dbReference type="InterPro" id="IPR010987">
    <property type="entry name" value="Glutathione-S-Trfase_C-like"/>
</dbReference>
<keyword evidence="4" id="KW-1185">Reference proteome</keyword>
<dbReference type="Pfam" id="PF13410">
    <property type="entry name" value="GST_C_2"/>
    <property type="match status" value="1"/>
</dbReference>
<dbReference type="InterPro" id="IPR050983">
    <property type="entry name" value="GST_Omega/HSP26"/>
</dbReference>
<organism evidence="3 4">
    <name type="scientific">Vibrio metschnikovii</name>
    <dbReference type="NCBI Taxonomy" id="28172"/>
    <lineage>
        <taxon>Bacteria</taxon>
        <taxon>Pseudomonadati</taxon>
        <taxon>Pseudomonadota</taxon>
        <taxon>Gammaproteobacteria</taxon>
        <taxon>Vibrionales</taxon>
        <taxon>Vibrionaceae</taxon>
        <taxon>Vibrio</taxon>
    </lineage>
</organism>
<feature type="domain" description="GST N-terminal" evidence="1">
    <location>
        <begin position="1"/>
        <end position="79"/>
    </location>
</feature>
<comment type="caution">
    <text evidence="3">The sequence shown here is derived from an EMBL/GenBank/DDBJ whole genome shotgun (WGS) entry which is preliminary data.</text>
</comment>
<dbReference type="GO" id="GO:0005737">
    <property type="term" value="C:cytoplasm"/>
    <property type="evidence" value="ECO:0007669"/>
    <property type="project" value="TreeGrafter"/>
</dbReference>
<dbReference type="InterPro" id="IPR036249">
    <property type="entry name" value="Thioredoxin-like_sf"/>
</dbReference>
<dbReference type="Proteomes" id="UP000615796">
    <property type="component" value="Unassembled WGS sequence"/>
</dbReference>
<evidence type="ECO:0000313" key="3">
    <source>
        <dbReference type="EMBL" id="MBC5850553.1"/>
    </source>
</evidence>
<dbReference type="EMBL" id="JACRUP010000002">
    <property type="protein sequence ID" value="MBC5850553.1"/>
    <property type="molecule type" value="Genomic_DNA"/>
</dbReference>
<dbReference type="InterPro" id="IPR004045">
    <property type="entry name" value="Glutathione_S-Trfase_N"/>
</dbReference>
<dbReference type="PROSITE" id="PS50404">
    <property type="entry name" value="GST_NTER"/>
    <property type="match status" value="1"/>
</dbReference>
<dbReference type="PROSITE" id="PS50405">
    <property type="entry name" value="GST_CTER"/>
    <property type="match status" value="1"/>
</dbReference>
<proteinExistence type="predicted"/>
<dbReference type="InterPro" id="IPR036282">
    <property type="entry name" value="Glutathione-S-Trfase_C_sf"/>
</dbReference>
<reference evidence="3" key="1">
    <citation type="submission" date="2020-08" db="EMBL/GenBank/DDBJ databases">
        <title>Genome Sequencing and Pan-Genome Analysis of Migratory bird Vibrio Strains, Inner Mongolia.</title>
        <authorList>
            <person name="Zheng L."/>
        </authorList>
    </citation>
    <scope>NUCLEOTIDE SEQUENCE</scope>
    <source>
        <strain evidence="3">M13F</strain>
    </source>
</reference>
<dbReference type="Pfam" id="PF13417">
    <property type="entry name" value="GST_N_3"/>
    <property type="match status" value="1"/>
</dbReference>
<dbReference type="SUPFAM" id="SSF47616">
    <property type="entry name" value="GST C-terminal domain-like"/>
    <property type="match status" value="1"/>
</dbReference>
<evidence type="ECO:0000313" key="4">
    <source>
        <dbReference type="Proteomes" id="UP000615796"/>
    </source>
</evidence>
<evidence type="ECO:0000259" key="1">
    <source>
        <dbReference type="PROSITE" id="PS50404"/>
    </source>
</evidence>
<accession>A0A9X0R878</accession>
<dbReference type="PANTHER" id="PTHR43968">
    <property type="match status" value="1"/>
</dbReference>
<dbReference type="SUPFAM" id="SSF52833">
    <property type="entry name" value="Thioredoxin-like"/>
    <property type="match status" value="1"/>
</dbReference>
<gene>
    <name evidence="3" type="ORF">H8Q88_06215</name>
</gene>
<dbReference type="AlphaFoldDB" id="A0A9X0R878"/>
<dbReference type="PANTHER" id="PTHR43968:SF6">
    <property type="entry name" value="GLUTATHIONE S-TRANSFERASE OMEGA"/>
    <property type="match status" value="1"/>
</dbReference>
<protein>
    <submittedName>
        <fullName evidence="3">Glutathione S-transferase family protein</fullName>
    </submittedName>
</protein>
<feature type="domain" description="GST C-terminal" evidence="2">
    <location>
        <begin position="80"/>
        <end position="194"/>
    </location>
</feature>